<dbReference type="EMBL" id="AWUE01016484">
    <property type="protein sequence ID" value="OMO91089.1"/>
    <property type="molecule type" value="Genomic_DNA"/>
</dbReference>
<comment type="caution">
    <text evidence="1">The sequence shown here is derived from an EMBL/GenBank/DDBJ whole genome shotgun (WGS) entry which is preliminary data.</text>
</comment>
<gene>
    <name evidence="1" type="ORF">COLO4_18655</name>
</gene>
<name>A0A1R3J8D7_9ROSI</name>
<dbReference type="AlphaFoldDB" id="A0A1R3J8D7"/>
<protein>
    <submittedName>
        <fullName evidence="1">Uncharacterized protein</fullName>
    </submittedName>
</protein>
<accession>A0A1R3J8D7</accession>
<sequence>MALVGSVSRSHLLDRVMTGKAIGCLRQLLGAEDIPEEKGIS</sequence>
<proteinExistence type="predicted"/>
<evidence type="ECO:0000313" key="1">
    <source>
        <dbReference type="EMBL" id="OMO91089.1"/>
    </source>
</evidence>
<dbReference type="Proteomes" id="UP000187203">
    <property type="component" value="Unassembled WGS sequence"/>
</dbReference>
<keyword evidence="2" id="KW-1185">Reference proteome</keyword>
<organism evidence="1 2">
    <name type="scientific">Corchorus olitorius</name>
    <dbReference type="NCBI Taxonomy" id="93759"/>
    <lineage>
        <taxon>Eukaryota</taxon>
        <taxon>Viridiplantae</taxon>
        <taxon>Streptophyta</taxon>
        <taxon>Embryophyta</taxon>
        <taxon>Tracheophyta</taxon>
        <taxon>Spermatophyta</taxon>
        <taxon>Magnoliopsida</taxon>
        <taxon>eudicotyledons</taxon>
        <taxon>Gunneridae</taxon>
        <taxon>Pentapetalae</taxon>
        <taxon>rosids</taxon>
        <taxon>malvids</taxon>
        <taxon>Malvales</taxon>
        <taxon>Malvaceae</taxon>
        <taxon>Grewioideae</taxon>
        <taxon>Apeibeae</taxon>
        <taxon>Corchorus</taxon>
    </lineage>
</organism>
<evidence type="ECO:0000313" key="2">
    <source>
        <dbReference type="Proteomes" id="UP000187203"/>
    </source>
</evidence>
<reference evidence="2" key="1">
    <citation type="submission" date="2013-09" db="EMBL/GenBank/DDBJ databases">
        <title>Corchorus olitorius genome sequencing.</title>
        <authorList>
            <person name="Alam M."/>
            <person name="Haque M.S."/>
            <person name="Islam M.S."/>
            <person name="Emdad E.M."/>
            <person name="Islam M.M."/>
            <person name="Ahmed B."/>
            <person name="Halim A."/>
            <person name="Hossen Q.M.M."/>
            <person name="Hossain M.Z."/>
            <person name="Ahmed R."/>
            <person name="Khan M.M."/>
            <person name="Islam R."/>
            <person name="Rashid M.M."/>
            <person name="Khan S.A."/>
            <person name="Rahman M.S."/>
            <person name="Alam M."/>
            <person name="Yahiya A.S."/>
            <person name="Khan M.S."/>
            <person name="Azam M.S."/>
            <person name="Haque T."/>
            <person name="Lashkar M.Z.H."/>
            <person name="Akhand A.I."/>
            <person name="Morshed G."/>
            <person name="Roy S."/>
            <person name="Uddin K.S."/>
            <person name="Rabeya T."/>
            <person name="Hossain A.S."/>
            <person name="Chowdhury A."/>
            <person name="Snigdha A.R."/>
            <person name="Mortoza M.S."/>
            <person name="Matin S.A."/>
            <person name="Hoque S.M.E."/>
            <person name="Islam M.K."/>
            <person name="Roy D.K."/>
            <person name="Haider R."/>
            <person name="Moosa M.M."/>
            <person name="Elias S.M."/>
            <person name="Hasan A.M."/>
            <person name="Jahan S."/>
            <person name="Shafiuddin M."/>
            <person name="Mahmood N."/>
            <person name="Shommy N.S."/>
        </authorList>
    </citation>
    <scope>NUCLEOTIDE SEQUENCE [LARGE SCALE GENOMIC DNA]</scope>
    <source>
        <strain evidence="2">cv. O-4</strain>
    </source>
</reference>